<name>A0AAE0D5T5_COLKA</name>
<dbReference type="AlphaFoldDB" id="A0AAE0D5T5"/>
<protein>
    <submittedName>
        <fullName evidence="2">Dynamin family protein</fullName>
    </submittedName>
</protein>
<feature type="region of interest" description="Disordered" evidence="1">
    <location>
        <begin position="251"/>
        <end position="276"/>
    </location>
</feature>
<dbReference type="Proteomes" id="UP001281614">
    <property type="component" value="Unassembled WGS sequence"/>
</dbReference>
<dbReference type="Gene3D" id="3.40.50.300">
    <property type="entry name" value="P-loop containing nucleotide triphosphate hydrolases"/>
    <property type="match status" value="1"/>
</dbReference>
<keyword evidence="3" id="KW-1185">Reference proteome</keyword>
<proteinExistence type="predicted"/>
<dbReference type="EMBL" id="VYYT01000203">
    <property type="protein sequence ID" value="KAK2757135.1"/>
    <property type="molecule type" value="Genomic_DNA"/>
</dbReference>
<gene>
    <name evidence="2" type="ORF">CKAH01_17048</name>
</gene>
<reference evidence="2" key="1">
    <citation type="submission" date="2023-02" db="EMBL/GenBank/DDBJ databases">
        <title>Colletotrichum kahawae CIFC_Que2 genome sequencing and assembly.</title>
        <authorList>
            <person name="Baroncelli R."/>
        </authorList>
    </citation>
    <scope>NUCLEOTIDE SEQUENCE</scope>
    <source>
        <strain evidence="2">CIFC_Que2</strain>
    </source>
</reference>
<evidence type="ECO:0000313" key="3">
    <source>
        <dbReference type="Proteomes" id="UP001281614"/>
    </source>
</evidence>
<sequence length="276" mass="31143">MSFDFENHHLLAKALQDLAIEGLSQHINLPMVVRCGDSDAAKHTVIQAMTGVSLPQEYFNHRFSMEFHLSQAEPTPLTPKKTSIKISIVPASHRNEEEKARMMALRDDLEYTHDYWHALMTFLIGRSIVELADFSNVTVEDVLRIQIQGPQLASLIISVVPRWPPHTKDYVINRDWLLKHIRSSHSVTAILDIEAIIEEVNTALLNSRLARRVVDGSPEAGGMMREKTALEEKCALLERALQDPQRFDPRRTVLSSSITSSTADTVYTPTESEIHG</sequence>
<evidence type="ECO:0000313" key="2">
    <source>
        <dbReference type="EMBL" id="KAK2757135.1"/>
    </source>
</evidence>
<accession>A0AAE0D5T5</accession>
<dbReference type="InterPro" id="IPR027417">
    <property type="entry name" value="P-loop_NTPase"/>
</dbReference>
<evidence type="ECO:0000256" key="1">
    <source>
        <dbReference type="SAM" id="MobiDB-lite"/>
    </source>
</evidence>
<comment type="caution">
    <text evidence="2">The sequence shown here is derived from an EMBL/GenBank/DDBJ whole genome shotgun (WGS) entry which is preliminary data.</text>
</comment>
<organism evidence="2 3">
    <name type="scientific">Colletotrichum kahawae</name>
    <name type="common">Coffee berry disease fungus</name>
    <dbReference type="NCBI Taxonomy" id="34407"/>
    <lineage>
        <taxon>Eukaryota</taxon>
        <taxon>Fungi</taxon>
        <taxon>Dikarya</taxon>
        <taxon>Ascomycota</taxon>
        <taxon>Pezizomycotina</taxon>
        <taxon>Sordariomycetes</taxon>
        <taxon>Hypocreomycetidae</taxon>
        <taxon>Glomerellales</taxon>
        <taxon>Glomerellaceae</taxon>
        <taxon>Colletotrichum</taxon>
        <taxon>Colletotrichum gloeosporioides species complex</taxon>
    </lineage>
</organism>
<feature type="compositionally biased region" description="Polar residues" evidence="1">
    <location>
        <begin position="253"/>
        <end position="276"/>
    </location>
</feature>